<reference evidence="3" key="1">
    <citation type="submission" date="2020-02" db="EMBL/GenBank/DDBJ databases">
        <authorList>
            <person name="Meier V. D."/>
        </authorList>
    </citation>
    <scope>NUCLEOTIDE SEQUENCE</scope>
    <source>
        <strain evidence="3">AVDCRST_MAG01</strain>
    </source>
</reference>
<feature type="transmembrane region" description="Helical" evidence="2">
    <location>
        <begin position="109"/>
        <end position="129"/>
    </location>
</feature>
<sequence length="173" mass="19482">MSWPRRTRDDREPETLRMPRSEDRYPPPHADPRAHPQERRERRDSYWTFLVLGLAAPFGLAVFVYPLAWYPVWYVVLPVAGFIGRLLGPSAPAPPPPGGPMPWDLGPLLSPQVALTWALALAAAWFVLSRFAGRRSRTYQDSPARRGFRAGLRTALFAGVLITILWANRILAG</sequence>
<keyword evidence="2" id="KW-1133">Transmembrane helix</keyword>
<dbReference type="AlphaFoldDB" id="A0A6J4P9A6"/>
<evidence type="ECO:0000256" key="1">
    <source>
        <dbReference type="SAM" id="MobiDB-lite"/>
    </source>
</evidence>
<feature type="transmembrane region" description="Helical" evidence="2">
    <location>
        <begin position="150"/>
        <end position="167"/>
    </location>
</feature>
<gene>
    <name evidence="3" type="ORF">AVDCRST_MAG01-01-1388</name>
</gene>
<organism evidence="3">
    <name type="scientific">uncultured Rubrobacteraceae bacterium</name>
    <dbReference type="NCBI Taxonomy" id="349277"/>
    <lineage>
        <taxon>Bacteria</taxon>
        <taxon>Bacillati</taxon>
        <taxon>Actinomycetota</taxon>
        <taxon>Rubrobacteria</taxon>
        <taxon>Rubrobacterales</taxon>
        <taxon>Rubrobacteraceae</taxon>
        <taxon>environmental samples</taxon>
    </lineage>
</organism>
<protein>
    <submittedName>
        <fullName evidence="3">Uncharacterized protein</fullName>
    </submittedName>
</protein>
<dbReference type="EMBL" id="CADCUW010000197">
    <property type="protein sequence ID" value="CAA9407022.1"/>
    <property type="molecule type" value="Genomic_DNA"/>
</dbReference>
<name>A0A6J4P9A6_9ACTN</name>
<accession>A0A6J4P9A6</accession>
<feature type="transmembrane region" description="Helical" evidence="2">
    <location>
        <begin position="46"/>
        <end position="68"/>
    </location>
</feature>
<evidence type="ECO:0000313" key="3">
    <source>
        <dbReference type="EMBL" id="CAA9407022.1"/>
    </source>
</evidence>
<evidence type="ECO:0000256" key="2">
    <source>
        <dbReference type="SAM" id="Phobius"/>
    </source>
</evidence>
<keyword evidence="2" id="KW-0812">Transmembrane</keyword>
<proteinExistence type="predicted"/>
<feature type="region of interest" description="Disordered" evidence="1">
    <location>
        <begin position="1"/>
        <end position="39"/>
    </location>
</feature>
<keyword evidence="2" id="KW-0472">Membrane</keyword>